<reference evidence="2 3" key="1">
    <citation type="submission" date="2023-02" db="EMBL/GenBank/DDBJ databases">
        <title>Mannheimia cairiniae sp. nov., a novel species of Mannheimia obtained from moscovy ducks (Cairina moschata) and reclassification of Mannheimia ovis as heterotypic synonym of Mannheimia pernigra.</title>
        <authorList>
            <person name="Christensen H."/>
        </authorList>
    </citation>
    <scope>NUCLEOTIDE SEQUENCE [LARGE SCALE GENOMIC DNA]</scope>
    <source>
        <strain evidence="2 3">AT1</strain>
    </source>
</reference>
<feature type="signal peptide" evidence="1">
    <location>
        <begin position="1"/>
        <end position="20"/>
    </location>
</feature>
<dbReference type="Proteomes" id="UP001221909">
    <property type="component" value="Unassembled WGS sequence"/>
</dbReference>
<evidence type="ECO:0008006" key="4">
    <source>
        <dbReference type="Google" id="ProtNLM"/>
    </source>
</evidence>
<gene>
    <name evidence="2" type="ORF">PTQ27_08545</name>
</gene>
<evidence type="ECO:0000256" key="1">
    <source>
        <dbReference type="SAM" id="SignalP"/>
    </source>
</evidence>
<evidence type="ECO:0000313" key="3">
    <source>
        <dbReference type="Proteomes" id="UP001221909"/>
    </source>
</evidence>
<dbReference type="RefSeq" id="WP_273748157.1">
    <property type="nucleotide sequence ID" value="NZ_JAQSJE010000008.1"/>
</dbReference>
<keyword evidence="1" id="KW-0732">Signal</keyword>
<evidence type="ECO:0000313" key="2">
    <source>
        <dbReference type="EMBL" id="MDD0824511.1"/>
    </source>
</evidence>
<feature type="chain" id="PRO_5047019887" description="Lipoprotein" evidence="1">
    <location>
        <begin position="21"/>
        <end position="174"/>
    </location>
</feature>
<organism evidence="2 3">
    <name type="scientific">Mannheimia cairinae</name>
    <dbReference type="NCBI Taxonomy" id="3025936"/>
    <lineage>
        <taxon>Bacteria</taxon>
        <taxon>Pseudomonadati</taxon>
        <taxon>Pseudomonadota</taxon>
        <taxon>Gammaproteobacteria</taxon>
        <taxon>Pasteurellales</taxon>
        <taxon>Pasteurellaceae</taxon>
        <taxon>Mannheimia</taxon>
    </lineage>
</organism>
<proteinExistence type="predicted"/>
<dbReference type="PROSITE" id="PS51257">
    <property type="entry name" value="PROKAR_LIPOPROTEIN"/>
    <property type="match status" value="1"/>
</dbReference>
<keyword evidence="3" id="KW-1185">Reference proteome</keyword>
<dbReference type="EMBL" id="JAQSJE010000008">
    <property type="protein sequence ID" value="MDD0824511.1"/>
    <property type="molecule type" value="Genomic_DNA"/>
</dbReference>
<sequence length="174" mass="19186">MKKILVVSTVALLSACNSFIDSNDNEIITPTSQHFVGEWACTMNGVAGTSNKVKLTEKGGVTYLGNMILPAENPLFNYTLERSGSWAFADNTLTYTFTKGKVSRSHSEEVLENLKTDKEKNSLEKQYFDALRQQVNQSSTTNINLAVSNFTKKAFNIEQKVSGNVRTGSCVNTL</sequence>
<accession>A0ABT5MSS5</accession>
<protein>
    <recommendedName>
        <fullName evidence="4">Lipoprotein</fullName>
    </recommendedName>
</protein>
<name>A0ABT5MSS5_9PAST</name>
<comment type="caution">
    <text evidence="2">The sequence shown here is derived from an EMBL/GenBank/DDBJ whole genome shotgun (WGS) entry which is preliminary data.</text>
</comment>